<comment type="caution">
    <text evidence="3">The sequence shown here is derived from an EMBL/GenBank/DDBJ whole genome shotgun (WGS) entry which is preliminary data.</text>
</comment>
<dbReference type="OrthoDB" id="190201at2759"/>
<evidence type="ECO:0000256" key="1">
    <source>
        <dbReference type="SAM" id="SignalP"/>
    </source>
</evidence>
<evidence type="ECO:0000259" key="2">
    <source>
        <dbReference type="Pfam" id="PF12697"/>
    </source>
</evidence>
<dbReference type="SUPFAM" id="SSF53474">
    <property type="entry name" value="alpha/beta-Hydrolases"/>
    <property type="match status" value="1"/>
</dbReference>
<feature type="chain" id="PRO_5028987074" evidence="1">
    <location>
        <begin position="24"/>
        <end position="424"/>
    </location>
</feature>
<feature type="domain" description="AB hydrolase-1" evidence="2">
    <location>
        <begin position="148"/>
        <end position="405"/>
    </location>
</feature>
<dbReference type="InterPro" id="IPR029058">
    <property type="entry name" value="AB_hydrolase_fold"/>
</dbReference>
<sequence>MVALQPSFAVAVGIACMLQTATTTPTAAAHDYDAETSPPASDETANTGSGFSALTPSYYPPNGHCTSFLIPLPLTYTAPSLFATPDAPPRWTSPFELQDVLATLTARAAANYTSPVGAPQTYSGRYDVAASFCTPRTVDGSGREKTVLLATHGIGPGRAHWNTPYRPEEYNFVQWALGRGYSVFFYDRVGCGASSRISGFESQLATAKTVLQSLATAIKAGAHTPGITAAKVVLLGFSFGSYATHAAIAETPAIADAVVLTAFSMNASAINLNGLVRSFVPRIAREENPALYGDRDEAYLTWPSVLDLVMNYFKLPSYSPSVALFTESAKQPFSIGEFLTFSSPASTDAAAWDKPALHLTGELDYIVCDGYCPGVFEEPARTLYKNARPLQLSLHPGASHHVFFHRNATGAFGVVTDFLERNGL</sequence>
<keyword evidence="4" id="KW-1185">Reference proteome</keyword>
<reference evidence="3 4" key="1">
    <citation type="submission" date="2020-01" db="EMBL/GenBank/DDBJ databases">
        <authorList>
            <consortium name="DOE Joint Genome Institute"/>
            <person name="Haridas S."/>
            <person name="Albert R."/>
            <person name="Binder M."/>
            <person name="Bloem J."/>
            <person name="Labutti K."/>
            <person name="Salamov A."/>
            <person name="Andreopoulos B."/>
            <person name="Baker S.E."/>
            <person name="Barry K."/>
            <person name="Bills G."/>
            <person name="Bluhm B.H."/>
            <person name="Cannon C."/>
            <person name="Castanera R."/>
            <person name="Culley D.E."/>
            <person name="Daum C."/>
            <person name="Ezra D."/>
            <person name="Gonzalez J.B."/>
            <person name="Henrissat B."/>
            <person name="Kuo A."/>
            <person name="Liang C."/>
            <person name="Lipzen A."/>
            <person name="Lutzoni F."/>
            <person name="Magnuson J."/>
            <person name="Mondo S."/>
            <person name="Nolan M."/>
            <person name="Ohm R."/>
            <person name="Pangilinan J."/>
            <person name="Park H.-J.H."/>
            <person name="Ramirez L."/>
            <person name="Alfaro M."/>
            <person name="Sun H."/>
            <person name="Tritt A."/>
            <person name="Yoshinaga Y."/>
            <person name="Zwiers L.-H.L."/>
            <person name="Turgeon B.G."/>
            <person name="Goodwin S.B."/>
            <person name="Spatafora J.W."/>
            <person name="Crous P.W."/>
            <person name="Grigoriev I.V."/>
        </authorList>
    </citation>
    <scope>NUCLEOTIDE SEQUENCE [LARGE SCALE GENOMIC DNA]</scope>
    <source>
        <strain evidence="3 4">CBS 611.86</strain>
    </source>
</reference>
<keyword evidence="1" id="KW-0732">Signal</keyword>
<evidence type="ECO:0000313" key="4">
    <source>
        <dbReference type="Proteomes" id="UP000481861"/>
    </source>
</evidence>
<feature type="signal peptide" evidence="1">
    <location>
        <begin position="1"/>
        <end position="23"/>
    </location>
</feature>
<name>A0A7C8I3B7_9PLEO</name>
<dbReference type="InterPro" id="IPR000073">
    <property type="entry name" value="AB_hydrolase_1"/>
</dbReference>
<gene>
    <name evidence="3" type="ORF">BDV95DRAFT_629697</name>
</gene>
<organism evidence="3 4">
    <name type="scientific">Massariosphaeria phaeospora</name>
    <dbReference type="NCBI Taxonomy" id="100035"/>
    <lineage>
        <taxon>Eukaryota</taxon>
        <taxon>Fungi</taxon>
        <taxon>Dikarya</taxon>
        <taxon>Ascomycota</taxon>
        <taxon>Pezizomycotina</taxon>
        <taxon>Dothideomycetes</taxon>
        <taxon>Pleosporomycetidae</taxon>
        <taxon>Pleosporales</taxon>
        <taxon>Pleosporales incertae sedis</taxon>
        <taxon>Massariosphaeria</taxon>
    </lineage>
</organism>
<dbReference type="AlphaFoldDB" id="A0A7C8I3B7"/>
<accession>A0A7C8I3B7</accession>
<dbReference type="Gene3D" id="3.40.50.1820">
    <property type="entry name" value="alpha/beta hydrolase"/>
    <property type="match status" value="1"/>
</dbReference>
<protein>
    <submittedName>
        <fullName evidence="3">Alpha/Beta hydrolase protein</fullName>
    </submittedName>
</protein>
<dbReference type="Proteomes" id="UP000481861">
    <property type="component" value="Unassembled WGS sequence"/>
</dbReference>
<keyword evidence="3" id="KW-0378">Hydrolase</keyword>
<dbReference type="Pfam" id="PF12697">
    <property type="entry name" value="Abhydrolase_6"/>
    <property type="match status" value="1"/>
</dbReference>
<proteinExistence type="predicted"/>
<evidence type="ECO:0000313" key="3">
    <source>
        <dbReference type="EMBL" id="KAF2869794.1"/>
    </source>
</evidence>
<dbReference type="GO" id="GO:0016787">
    <property type="term" value="F:hydrolase activity"/>
    <property type="evidence" value="ECO:0007669"/>
    <property type="project" value="UniProtKB-KW"/>
</dbReference>
<dbReference type="EMBL" id="JAADJZ010000015">
    <property type="protein sequence ID" value="KAF2869794.1"/>
    <property type="molecule type" value="Genomic_DNA"/>
</dbReference>